<dbReference type="EMBL" id="JXTC01000121">
    <property type="protein sequence ID" value="PON87133.1"/>
    <property type="molecule type" value="Genomic_DNA"/>
</dbReference>
<evidence type="ECO:0000313" key="2">
    <source>
        <dbReference type="EMBL" id="PON87133.1"/>
    </source>
</evidence>
<dbReference type="InterPro" id="IPR012337">
    <property type="entry name" value="RNaseH-like_sf"/>
</dbReference>
<dbReference type="Pfam" id="PF13456">
    <property type="entry name" value="RVT_3"/>
    <property type="match status" value="1"/>
</dbReference>
<name>A0A2P5ENL3_TREOI</name>
<dbReference type="InterPro" id="IPR044730">
    <property type="entry name" value="RNase_H-like_dom_plant"/>
</dbReference>
<proteinExistence type="predicted"/>
<protein>
    <submittedName>
        <fullName evidence="2">Ribonuclease H-like domain containing protein</fullName>
    </submittedName>
</protein>
<accession>A0A2P5ENL3</accession>
<dbReference type="InParanoid" id="A0A2P5ENL3"/>
<dbReference type="GO" id="GO:0004523">
    <property type="term" value="F:RNA-DNA hybrid ribonuclease activity"/>
    <property type="evidence" value="ECO:0007669"/>
    <property type="project" value="InterPro"/>
</dbReference>
<comment type="caution">
    <text evidence="2">The sequence shown here is derived from an EMBL/GenBank/DDBJ whole genome shotgun (WGS) entry which is preliminary data.</text>
</comment>
<evidence type="ECO:0000259" key="1">
    <source>
        <dbReference type="Pfam" id="PF13456"/>
    </source>
</evidence>
<sequence>MAGQSLFEYQTAKHRVDGLSEARKEPQRCWMPLDHGKFKLNVDAASFAEMCCTGIGAIVRDHTGRVVFAGCVKIPGLFDPLTAELLAMREGLVLVSYFGLQIQMLKSDSSNAVLLVNSAIDGLTAMDLIT</sequence>
<dbReference type="OrthoDB" id="1738636at2759"/>
<dbReference type="InterPro" id="IPR002156">
    <property type="entry name" value="RNaseH_domain"/>
</dbReference>
<dbReference type="InterPro" id="IPR052929">
    <property type="entry name" value="RNase_H-like_EbsB-rel"/>
</dbReference>
<keyword evidence="3" id="KW-1185">Reference proteome</keyword>
<organism evidence="2 3">
    <name type="scientific">Trema orientale</name>
    <name type="common">Charcoal tree</name>
    <name type="synonym">Celtis orientalis</name>
    <dbReference type="NCBI Taxonomy" id="63057"/>
    <lineage>
        <taxon>Eukaryota</taxon>
        <taxon>Viridiplantae</taxon>
        <taxon>Streptophyta</taxon>
        <taxon>Embryophyta</taxon>
        <taxon>Tracheophyta</taxon>
        <taxon>Spermatophyta</taxon>
        <taxon>Magnoliopsida</taxon>
        <taxon>eudicotyledons</taxon>
        <taxon>Gunneridae</taxon>
        <taxon>Pentapetalae</taxon>
        <taxon>rosids</taxon>
        <taxon>fabids</taxon>
        <taxon>Rosales</taxon>
        <taxon>Cannabaceae</taxon>
        <taxon>Trema</taxon>
    </lineage>
</organism>
<gene>
    <name evidence="2" type="ORF">TorRG33x02_170820</name>
</gene>
<evidence type="ECO:0000313" key="3">
    <source>
        <dbReference type="Proteomes" id="UP000237000"/>
    </source>
</evidence>
<reference evidence="3" key="1">
    <citation type="submission" date="2016-06" db="EMBL/GenBank/DDBJ databases">
        <title>Parallel loss of symbiosis genes in relatives of nitrogen-fixing non-legume Parasponia.</title>
        <authorList>
            <person name="Van Velzen R."/>
            <person name="Holmer R."/>
            <person name="Bu F."/>
            <person name="Rutten L."/>
            <person name="Van Zeijl A."/>
            <person name="Liu W."/>
            <person name="Santuari L."/>
            <person name="Cao Q."/>
            <person name="Sharma T."/>
            <person name="Shen D."/>
            <person name="Roswanjaya Y."/>
            <person name="Wardhani T."/>
            <person name="Kalhor M.S."/>
            <person name="Jansen J."/>
            <person name="Van den Hoogen J."/>
            <person name="Gungor B."/>
            <person name="Hartog M."/>
            <person name="Hontelez J."/>
            <person name="Verver J."/>
            <person name="Yang W.-C."/>
            <person name="Schijlen E."/>
            <person name="Repin R."/>
            <person name="Schilthuizen M."/>
            <person name="Schranz E."/>
            <person name="Heidstra R."/>
            <person name="Miyata K."/>
            <person name="Fedorova E."/>
            <person name="Kohlen W."/>
            <person name="Bisseling T."/>
            <person name="Smit S."/>
            <person name="Geurts R."/>
        </authorList>
    </citation>
    <scope>NUCLEOTIDE SEQUENCE [LARGE SCALE GENOMIC DNA]</scope>
    <source>
        <strain evidence="3">cv. RG33-2</strain>
    </source>
</reference>
<dbReference type="AlphaFoldDB" id="A0A2P5ENL3"/>
<feature type="domain" description="RNase H type-1" evidence="1">
    <location>
        <begin position="51"/>
        <end position="118"/>
    </location>
</feature>
<dbReference type="PANTHER" id="PTHR47074">
    <property type="entry name" value="BNAC02G40300D PROTEIN"/>
    <property type="match status" value="1"/>
</dbReference>
<dbReference type="GO" id="GO:0003676">
    <property type="term" value="F:nucleic acid binding"/>
    <property type="evidence" value="ECO:0007669"/>
    <property type="project" value="InterPro"/>
</dbReference>
<dbReference type="Proteomes" id="UP000237000">
    <property type="component" value="Unassembled WGS sequence"/>
</dbReference>
<dbReference type="SUPFAM" id="SSF53098">
    <property type="entry name" value="Ribonuclease H-like"/>
    <property type="match status" value="1"/>
</dbReference>
<dbReference type="PANTHER" id="PTHR47074:SF11">
    <property type="entry name" value="REVERSE TRANSCRIPTASE-LIKE PROTEIN"/>
    <property type="match status" value="1"/>
</dbReference>
<dbReference type="CDD" id="cd06222">
    <property type="entry name" value="RNase_H_like"/>
    <property type="match status" value="1"/>
</dbReference>